<gene>
    <name evidence="3" type="ORF">SAMN02745119_01825</name>
</gene>
<keyword evidence="1" id="KW-0597">Phosphoprotein</keyword>
<protein>
    <submittedName>
        <fullName evidence="3">Two-component system, chemotaxis family, response regulator CheY</fullName>
    </submittedName>
</protein>
<dbReference type="PANTHER" id="PTHR43228">
    <property type="entry name" value="TWO-COMPONENT RESPONSE REGULATOR"/>
    <property type="match status" value="1"/>
</dbReference>
<evidence type="ECO:0000256" key="1">
    <source>
        <dbReference type="PROSITE-ProRule" id="PRU00169"/>
    </source>
</evidence>
<dbReference type="PANTHER" id="PTHR43228:SF1">
    <property type="entry name" value="TWO-COMPONENT RESPONSE REGULATOR ARR22"/>
    <property type="match status" value="1"/>
</dbReference>
<dbReference type="PROSITE" id="PS50110">
    <property type="entry name" value="RESPONSE_REGULATORY"/>
    <property type="match status" value="1"/>
</dbReference>
<evidence type="ECO:0000313" key="3">
    <source>
        <dbReference type="EMBL" id="SJZ85241.1"/>
    </source>
</evidence>
<dbReference type="Gene3D" id="3.40.50.2300">
    <property type="match status" value="1"/>
</dbReference>
<feature type="domain" description="Response regulatory" evidence="2">
    <location>
        <begin position="4"/>
        <end position="131"/>
    </location>
</feature>
<dbReference type="InterPro" id="IPR052048">
    <property type="entry name" value="ST_Response_Regulator"/>
</dbReference>
<dbReference type="Pfam" id="PF00072">
    <property type="entry name" value="Response_reg"/>
    <property type="match status" value="1"/>
</dbReference>
<sequence length="133" mass="14579">MTKRCLIVDDDITTCFILKVILEDHFICDIAPNGEKALCRFDQGHLEGSHYNLICLDINMPGMDGLMVLKHIRDAEAALAVPPDLESKVVIISADSTSTTVLNSFFACGASAYITKPIDREKLLQELATLGLI</sequence>
<keyword evidence="4" id="KW-1185">Reference proteome</keyword>
<dbReference type="InterPro" id="IPR011006">
    <property type="entry name" value="CheY-like_superfamily"/>
</dbReference>
<dbReference type="AlphaFoldDB" id="A0A1T4P1A7"/>
<dbReference type="GO" id="GO:0000160">
    <property type="term" value="P:phosphorelay signal transduction system"/>
    <property type="evidence" value="ECO:0007669"/>
    <property type="project" value="InterPro"/>
</dbReference>
<proteinExistence type="predicted"/>
<dbReference type="Proteomes" id="UP000190102">
    <property type="component" value="Unassembled WGS sequence"/>
</dbReference>
<dbReference type="InterPro" id="IPR001789">
    <property type="entry name" value="Sig_transdc_resp-reg_receiver"/>
</dbReference>
<name>A0A1T4P1A7_9BACT</name>
<dbReference type="CDD" id="cd00156">
    <property type="entry name" value="REC"/>
    <property type="match status" value="1"/>
</dbReference>
<dbReference type="EMBL" id="FUWR01000008">
    <property type="protein sequence ID" value="SJZ85241.1"/>
    <property type="molecule type" value="Genomic_DNA"/>
</dbReference>
<evidence type="ECO:0000259" key="2">
    <source>
        <dbReference type="PROSITE" id="PS50110"/>
    </source>
</evidence>
<accession>A0A1T4P1A7</accession>
<organism evidence="3 4">
    <name type="scientific">Trichlorobacter thiogenes</name>
    <dbReference type="NCBI Taxonomy" id="115783"/>
    <lineage>
        <taxon>Bacteria</taxon>
        <taxon>Pseudomonadati</taxon>
        <taxon>Thermodesulfobacteriota</taxon>
        <taxon>Desulfuromonadia</taxon>
        <taxon>Geobacterales</taxon>
        <taxon>Geobacteraceae</taxon>
        <taxon>Trichlorobacter</taxon>
    </lineage>
</organism>
<feature type="modified residue" description="4-aspartylphosphate" evidence="1">
    <location>
        <position position="57"/>
    </location>
</feature>
<dbReference type="SMART" id="SM00448">
    <property type="entry name" value="REC"/>
    <property type="match status" value="1"/>
</dbReference>
<reference evidence="4" key="1">
    <citation type="submission" date="2017-02" db="EMBL/GenBank/DDBJ databases">
        <authorList>
            <person name="Varghese N."/>
            <person name="Submissions S."/>
        </authorList>
    </citation>
    <scope>NUCLEOTIDE SEQUENCE [LARGE SCALE GENOMIC DNA]</scope>
    <source>
        <strain evidence="4">ATCC BAA-34</strain>
    </source>
</reference>
<dbReference type="SUPFAM" id="SSF52172">
    <property type="entry name" value="CheY-like"/>
    <property type="match status" value="1"/>
</dbReference>
<evidence type="ECO:0000313" key="4">
    <source>
        <dbReference type="Proteomes" id="UP000190102"/>
    </source>
</evidence>
<dbReference type="OrthoDB" id="9790466at2"/>
<dbReference type="RefSeq" id="WP_078790123.1">
    <property type="nucleotide sequence ID" value="NZ_FUWR01000008.1"/>
</dbReference>
<dbReference type="STRING" id="115783.SAMN02745119_01825"/>